<evidence type="ECO:0000313" key="1">
    <source>
        <dbReference type="EMBL" id="KAH7860149.1"/>
    </source>
</evidence>
<organism evidence="1 2">
    <name type="scientific">Vaccinium darrowii</name>
    <dbReference type="NCBI Taxonomy" id="229202"/>
    <lineage>
        <taxon>Eukaryota</taxon>
        <taxon>Viridiplantae</taxon>
        <taxon>Streptophyta</taxon>
        <taxon>Embryophyta</taxon>
        <taxon>Tracheophyta</taxon>
        <taxon>Spermatophyta</taxon>
        <taxon>Magnoliopsida</taxon>
        <taxon>eudicotyledons</taxon>
        <taxon>Gunneridae</taxon>
        <taxon>Pentapetalae</taxon>
        <taxon>asterids</taxon>
        <taxon>Ericales</taxon>
        <taxon>Ericaceae</taxon>
        <taxon>Vaccinioideae</taxon>
        <taxon>Vaccinieae</taxon>
        <taxon>Vaccinium</taxon>
    </lineage>
</organism>
<comment type="caution">
    <text evidence="1">The sequence shown here is derived from an EMBL/GenBank/DDBJ whole genome shotgun (WGS) entry which is preliminary data.</text>
</comment>
<dbReference type="EMBL" id="CM037154">
    <property type="protein sequence ID" value="KAH7860149.1"/>
    <property type="molecule type" value="Genomic_DNA"/>
</dbReference>
<reference evidence="1 2" key="1">
    <citation type="journal article" date="2021" name="Hortic Res">
        <title>High-quality reference genome and annotation aids understanding of berry development for evergreen blueberry (Vaccinium darrowii).</title>
        <authorList>
            <person name="Yu J."/>
            <person name="Hulse-Kemp A.M."/>
            <person name="Babiker E."/>
            <person name="Staton M."/>
        </authorList>
    </citation>
    <scope>NUCLEOTIDE SEQUENCE [LARGE SCALE GENOMIC DNA]</scope>
    <source>
        <strain evidence="2">cv. NJ 8807/NJ 8810</strain>
        <tissue evidence="1">Young leaf</tissue>
    </source>
</reference>
<protein>
    <submittedName>
        <fullName evidence="1">Uncharacterized protein</fullName>
    </submittedName>
</protein>
<dbReference type="Proteomes" id="UP000828048">
    <property type="component" value="Chromosome 4"/>
</dbReference>
<evidence type="ECO:0000313" key="2">
    <source>
        <dbReference type="Proteomes" id="UP000828048"/>
    </source>
</evidence>
<sequence>MPLPKSLVADGEGRLKFGESGREGQREGGKVESWLGSCLLKSEAQLLHLGINRIFGFFDCPECETSFPFNVPLENHRGMMAYPVGKRSAMKKRASRIWMKPITLVCLACEESYLGVKLATKDRRINWVFLYLNRALGVLSKKQLQFSVGTGISTKTTPKTCFFTRSFLVIAEQLSLLDSFFGSFSLLSKDWLALFFV</sequence>
<accession>A0ACB7Z395</accession>
<gene>
    <name evidence="1" type="ORF">Vadar_009959</name>
</gene>
<keyword evidence="2" id="KW-1185">Reference proteome</keyword>
<name>A0ACB7Z395_9ERIC</name>
<proteinExistence type="predicted"/>